<evidence type="ECO:0000313" key="4">
    <source>
        <dbReference type="EMBL" id="GAA1099094.1"/>
    </source>
</evidence>
<dbReference type="Proteomes" id="UP001501581">
    <property type="component" value="Unassembled WGS sequence"/>
</dbReference>
<gene>
    <name evidence="4" type="ORF">GCM10009668_15870</name>
</gene>
<reference evidence="4 5" key="1">
    <citation type="journal article" date="2019" name="Int. J. Syst. Evol. Microbiol.">
        <title>The Global Catalogue of Microorganisms (GCM) 10K type strain sequencing project: providing services to taxonomists for standard genome sequencing and annotation.</title>
        <authorList>
            <consortium name="The Broad Institute Genomics Platform"/>
            <consortium name="The Broad Institute Genome Sequencing Center for Infectious Disease"/>
            <person name="Wu L."/>
            <person name="Ma J."/>
        </authorList>
    </citation>
    <scope>NUCLEOTIDE SEQUENCE [LARGE SCALE GENOMIC DNA]</scope>
    <source>
        <strain evidence="4 5">JCM 13008</strain>
    </source>
</reference>
<evidence type="ECO:0000313" key="5">
    <source>
        <dbReference type="Proteomes" id="UP001501581"/>
    </source>
</evidence>
<keyword evidence="5" id="KW-1185">Reference proteome</keyword>
<dbReference type="InterPro" id="IPR001647">
    <property type="entry name" value="HTH_TetR"/>
</dbReference>
<dbReference type="InterPro" id="IPR050109">
    <property type="entry name" value="HTH-type_TetR-like_transc_reg"/>
</dbReference>
<dbReference type="SUPFAM" id="SSF46689">
    <property type="entry name" value="Homeodomain-like"/>
    <property type="match status" value="1"/>
</dbReference>
<feature type="DNA-binding region" description="H-T-H motif" evidence="2">
    <location>
        <begin position="39"/>
        <end position="58"/>
    </location>
</feature>
<dbReference type="PANTHER" id="PTHR30055">
    <property type="entry name" value="HTH-TYPE TRANSCRIPTIONAL REGULATOR RUTR"/>
    <property type="match status" value="1"/>
</dbReference>
<dbReference type="EMBL" id="BAAALG010000006">
    <property type="protein sequence ID" value="GAA1099094.1"/>
    <property type="molecule type" value="Genomic_DNA"/>
</dbReference>
<evidence type="ECO:0000256" key="2">
    <source>
        <dbReference type="PROSITE-ProRule" id="PRU00335"/>
    </source>
</evidence>
<keyword evidence="1 2" id="KW-0238">DNA-binding</keyword>
<dbReference type="PROSITE" id="PS50977">
    <property type="entry name" value="HTH_TETR_2"/>
    <property type="match status" value="1"/>
</dbReference>
<accession>A0ABN1TRB8</accession>
<sequence length="205" mass="21894">MSKRDWNGSSLEERRARRREQLLDAGVTLLAEAGAAGLTVRAVCRLSGLSERYFYESFSNRDLLVLAAFDRVAEEVSAALSEAVAQAPPTPEGVARAAVAAVLAATIDEPSRGRVLFLAPAGDLLLHPRVDTVGRALVAMLREQLPAARSTAHRELVANSLAGALAYTFSGYVAGSLRVSREEFSEHCVQLLLTLAALPEPVLEG</sequence>
<comment type="caution">
    <text evidence="4">The sequence shown here is derived from an EMBL/GenBank/DDBJ whole genome shotgun (WGS) entry which is preliminary data.</text>
</comment>
<protein>
    <submittedName>
        <fullName evidence="4">TetR/AcrR family transcriptional regulator</fullName>
    </submittedName>
</protein>
<evidence type="ECO:0000259" key="3">
    <source>
        <dbReference type="PROSITE" id="PS50977"/>
    </source>
</evidence>
<proteinExistence type="predicted"/>
<evidence type="ECO:0000256" key="1">
    <source>
        <dbReference type="ARBA" id="ARBA00023125"/>
    </source>
</evidence>
<dbReference type="RefSeq" id="WP_343993113.1">
    <property type="nucleotide sequence ID" value="NZ_BAAALG010000006.1"/>
</dbReference>
<dbReference type="Pfam" id="PF00440">
    <property type="entry name" value="TetR_N"/>
    <property type="match status" value="1"/>
</dbReference>
<feature type="domain" description="HTH tetR-type" evidence="3">
    <location>
        <begin position="16"/>
        <end position="76"/>
    </location>
</feature>
<dbReference type="Gene3D" id="1.10.357.10">
    <property type="entry name" value="Tetracycline Repressor, domain 2"/>
    <property type="match status" value="1"/>
</dbReference>
<organism evidence="4 5">
    <name type="scientific">Nocardioides dubius</name>
    <dbReference type="NCBI Taxonomy" id="317019"/>
    <lineage>
        <taxon>Bacteria</taxon>
        <taxon>Bacillati</taxon>
        <taxon>Actinomycetota</taxon>
        <taxon>Actinomycetes</taxon>
        <taxon>Propionibacteriales</taxon>
        <taxon>Nocardioidaceae</taxon>
        <taxon>Nocardioides</taxon>
    </lineage>
</organism>
<name>A0ABN1TRB8_9ACTN</name>
<dbReference type="InterPro" id="IPR009057">
    <property type="entry name" value="Homeodomain-like_sf"/>
</dbReference>
<dbReference type="PANTHER" id="PTHR30055:SF209">
    <property type="entry name" value="POSSIBLE TRANSCRIPTIONAL REGULATORY PROTEIN (PROBABLY TETR-FAMILY)"/>
    <property type="match status" value="1"/>
</dbReference>